<dbReference type="Gene3D" id="3.40.50.720">
    <property type="entry name" value="NAD(P)-binding Rossmann-like Domain"/>
    <property type="match status" value="2"/>
</dbReference>
<evidence type="ECO:0000313" key="4">
    <source>
        <dbReference type="EMBL" id="QGZ65698.1"/>
    </source>
</evidence>
<dbReference type="Proteomes" id="UP000433577">
    <property type="component" value="Chromosome 3"/>
</dbReference>
<dbReference type="PANTHER" id="PTHR43333">
    <property type="entry name" value="2-HACID_DH_C DOMAIN-CONTAINING PROTEIN"/>
    <property type="match status" value="1"/>
</dbReference>
<sequence>METMPPLNILISDVAAERFHHDIARTLDGAPFRLLTPDDDAHAEAQIAFVSRDVTGHSTKHELTAATRRFYDAMLGAPQLRWVHAHSAGADRPVFHALLQRSVRVTTSSGANARTVAHSALAGVLALARRLPLLHEAQREHAWRPLLLEASPRDLAGQTAVLVGYGAIGRKLAMLLEALEMNVIVVRREAPANAETLPRSIALANIDRVLPHADWLVLACPLTPQTHGLVDAKRLALMPRGAHLVNVARGEVIVETDLIAALRDGGLAGAYLDVFEHEPLTAASPLWDLPNVILTPHMAGQSDSYYDAVGRLWLDNLARWCRGEPLVNEAH</sequence>
<dbReference type="OrthoDB" id="9805416at2"/>
<evidence type="ECO:0000256" key="1">
    <source>
        <dbReference type="ARBA" id="ARBA00023002"/>
    </source>
</evidence>
<proteinExistence type="predicted"/>
<protein>
    <submittedName>
        <fullName evidence="4">D-2-hydroxyacid dehydrogenase</fullName>
    </submittedName>
</protein>
<organism evidence="4 5">
    <name type="scientific">Paraburkholderia acidisoli</name>
    <dbReference type="NCBI Taxonomy" id="2571748"/>
    <lineage>
        <taxon>Bacteria</taxon>
        <taxon>Pseudomonadati</taxon>
        <taxon>Pseudomonadota</taxon>
        <taxon>Betaproteobacteria</taxon>
        <taxon>Burkholderiales</taxon>
        <taxon>Burkholderiaceae</taxon>
        <taxon>Paraburkholderia</taxon>
    </lineage>
</organism>
<dbReference type="EMBL" id="CP046915">
    <property type="protein sequence ID" value="QGZ65698.1"/>
    <property type="molecule type" value="Genomic_DNA"/>
</dbReference>
<dbReference type="SUPFAM" id="SSF52283">
    <property type="entry name" value="Formate/glycerate dehydrogenase catalytic domain-like"/>
    <property type="match status" value="1"/>
</dbReference>
<keyword evidence="1" id="KW-0560">Oxidoreductase</keyword>
<dbReference type="SUPFAM" id="SSF51735">
    <property type="entry name" value="NAD(P)-binding Rossmann-fold domains"/>
    <property type="match status" value="1"/>
</dbReference>
<name>A0A7Z2GPQ4_9BURK</name>
<reference evidence="4 5" key="1">
    <citation type="submission" date="2019-12" db="EMBL/GenBank/DDBJ databases">
        <title>Paraburkholderia acidiphila 7Q-K02 sp. nov and Paraburkholderia acidisoli DHF22 sp. nov., two strains isolated from forest soil.</title>
        <authorList>
            <person name="Gao Z."/>
            <person name="Qiu L."/>
        </authorList>
    </citation>
    <scope>NUCLEOTIDE SEQUENCE [LARGE SCALE GENOMIC DNA]</scope>
    <source>
        <strain evidence="4 5">DHF22</strain>
    </source>
</reference>
<dbReference type="InterPro" id="IPR006140">
    <property type="entry name" value="D-isomer_DH_NAD-bd"/>
</dbReference>
<gene>
    <name evidence="4" type="ORF">FAZ98_22760</name>
</gene>
<dbReference type="GO" id="GO:0016491">
    <property type="term" value="F:oxidoreductase activity"/>
    <property type="evidence" value="ECO:0007669"/>
    <property type="project" value="UniProtKB-KW"/>
</dbReference>
<dbReference type="PANTHER" id="PTHR43333:SF1">
    <property type="entry name" value="D-ISOMER SPECIFIC 2-HYDROXYACID DEHYDROGENASE NAD-BINDING DOMAIN-CONTAINING PROTEIN"/>
    <property type="match status" value="1"/>
</dbReference>
<dbReference type="CDD" id="cd05300">
    <property type="entry name" value="2-Hacid_dh_1"/>
    <property type="match status" value="1"/>
</dbReference>
<dbReference type="GO" id="GO:0051287">
    <property type="term" value="F:NAD binding"/>
    <property type="evidence" value="ECO:0007669"/>
    <property type="project" value="InterPro"/>
</dbReference>
<evidence type="ECO:0000256" key="2">
    <source>
        <dbReference type="ARBA" id="ARBA00023027"/>
    </source>
</evidence>
<dbReference type="Pfam" id="PF02826">
    <property type="entry name" value="2-Hacid_dh_C"/>
    <property type="match status" value="1"/>
</dbReference>
<dbReference type="InterPro" id="IPR036291">
    <property type="entry name" value="NAD(P)-bd_dom_sf"/>
</dbReference>
<evidence type="ECO:0000259" key="3">
    <source>
        <dbReference type="Pfam" id="PF02826"/>
    </source>
</evidence>
<keyword evidence="2" id="KW-0520">NAD</keyword>
<keyword evidence="5" id="KW-1185">Reference proteome</keyword>
<dbReference type="AlphaFoldDB" id="A0A7Z2GPQ4"/>
<feature type="domain" description="D-isomer specific 2-hydroxyacid dehydrogenase NAD-binding" evidence="3">
    <location>
        <begin position="122"/>
        <end position="299"/>
    </location>
</feature>
<evidence type="ECO:0000313" key="5">
    <source>
        <dbReference type="Proteomes" id="UP000433577"/>
    </source>
</evidence>
<dbReference type="KEGG" id="pacs:FAZ98_22760"/>
<accession>A0A7Z2GPQ4</accession>